<evidence type="ECO:0000313" key="3">
    <source>
        <dbReference type="Proteomes" id="UP001562425"/>
    </source>
</evidence>
<name>A0ABD1CPN9_CULPP</name>
<reference evidence="2 3" key="1">
    <citation type="submission" date="2024-05" db="EMBL/GenBank/DDBJ databases">
        <title>Culex pipiens pipiens assembly and annotation.</title>
        <authorList>
            <person name="Alout H."/>
            <person name="Durand T."/>
        </authorList>
    </citation>
    <scope>NUCLEOTIDE SEQUENCE [LARGE SCALE GENOMIC DNA]</scope>
    <source>
        <strain evidence="2">HA-2024</strain>
        <tissue evidence="2">Whole body</tissue>
    </source>
</reference>
<dbReference type="Proteomes" id="UP001562425">
    <property type="component" value="Unassembled WGS sequence"/>
</dbReference>
<comment type="caution">
    <text evidence="2">The sequence shown here is derived from an EMBL/GenBank/DDBJ whole genome shotgun (WGS) entry which is preliminary data.</text>
</comment>
<feature type="compositionally biased region" description="Basic and acidic residues" evidence="1">
    <location>
        <begin position="10"/>
        <end position="19"/>
    </location>
</feature>
<dbReference type="EMBL" id="JBEHCU010010583">
    <property type="protein sequence ID" value="KAL1378017.1"/>
    <property type="molecule type" value="Genomic_DNA"/>
</dbReference>
<keyword evidence="3" id="KW-1185">Reference proteome</keyword>
<evidence type="ECO:0000313" key="2">
    <source>
        <dbReference type="EMBL" id="KAL1378017.1"/>
    </source>
</evidence>
<organism evidence="2 3">
    <name type="scientific">Culex pipiens pipiens</name>
    <name type="common">Northern house mosquito</name>
    <dbReference type="NCBI Taxonomy" id="38569"/>
    <lineage>
        <taxon>Eukaryota</taxon>
        <taxon>Metazoa</taxon>
        <taxon>Ecdysozoa</taxon>
        <taxon>Arthropoda</taxon>
        <taxon>Hexapoda</taxon>
        <taxon>Insecta</taxon>
        <taxon>Pterygota</taxon>
        <taxon>Neoptera</taxon>
        <taxon>Endopterygota</taxon>
        <taxon>Diptera</taxon>
        <taxon>Nematocera</taxon>
        <taxon>Culicoidea</taxon>
        <taxon>Culicidae</taxon>
        <taxon>Culicinae</taxon>
        <taxon>Culicini</taxon>
        <taxon>Culex</taxon>
        <taxon>Culex</taxon>
    </lineage>
</organism>
<proteinExistence type="predicted"/>
<sequence>MKVLKKRNVTRREKEETSKSFHVKLRRHGLGQLAAKKRKVRVVAAAGARLHHGPERFLDRWSGHRRSRCQPITSIDWSAGTAPQKGELLHAGRDLRRTQAANKFKKTPPDHHWGRCFGLLECCGLPRKSHPVDRSSTFGATRVGEVDEERILVERHPRSSTR</sequence>
<feature type="region of interest" description="Disordered" evidence="1">
    <location>
        <begin position="1"/>
        <end position="20"/>
    </location>
</feature>
<evidence type="ECO:0000256" key="1">
    <source>
        <dbReference type="SAM" id="MobiDB-lite"/>
    </source>
</evidence>
<dbReference type="AlphaFoldDB" id="A0ABD1CPN9"/>
<gene>
    <name evidence="2" type="ORF">pipiens_015873</name>
</gene>
<accession>A0ABD1CPN9</accession>
<protein>
    <submittedName>
        <fullName evidence="2">Uncharacterized protein</fullName>
    </submittedName>
</protein>